<feature type="compositionally biased region" description="Basic and acidic residues" evidence="1">
    <location>
        <begin position="93"/>
        <end position="106"/>
    </location>
</feature>
<comment type="caution">
    <text evidence="2">The sequence shown here is derived from an EMBL/GenBank/DDBJ whole genome shotgun (WGS) entry which is preliminary data.</text>
</comment>
<organism evidence="2 3">
    <name type="scientific">Symbiodinium necroappetens</name>
    <dbReference type="NCBI Taxonomy" id="1628268"/>
    <lineage>
        <taxon>Eukaryota</taxon>
        <taxon>Sar</taxon>
        <taxon>Alveolata</taxon>
        <taxon>Dinophyceae</taxon>
        <taxon>Suessiales</taxon>
        <taxon>Symbiodiniaceae</taxon>
        <taxon>Symbiodinium</taxon>
    </lineage>
</organism>
<protein>
    <submittedName>
        <fullName evidence="2">Uncharacterized protein</fullName>
    </submittedName>
</protein>
<evidence type="ECO:0000256" key="1">
    <source>
        <dbReference type="SAM" id="MobiDB-lite"/>
    </source>
</evidence>
<dbReference type="EMBL" id="CAJNJA010037428">
    <property type="protein sequence ID" value="CAE7733015.1"/>
    <property type="molecule type" value="Genomic_DNA"/>
</dbReference>
<keyword evidence="3" id="KW-1185">Reference proteome</keyword>
<dbReference type="Proteomes" id="UP000601435">
    <property type="component" value="Unassembled WGS sequence"/>
</dbReference>
<dbReference type="OrthoDB" id="10335160at2759"/>
<accession>A0A812XIE4</accession>
<sequence>MVPSMAATSPEVATKRRKVTPPGASTIAPSSQCRLLQDFEDGENCDFVATVAKIEGYEEQPWTEETGHERDEPYGGGCAKVGFPQAADSDATAVDKRPPKRSRQDPQRSSAEACYSNSFDALTPEEFDWFTRVPRFLAKEIGLEFERLPAKQCVHVFHQRYLTGQQVDYRYDTRELSTGEVVARLVTPSFYDRIFEGPSRSDAKEAMVAVAEHVFIKDLQVNRAASRLTPAIDRIRRHVTNMLERPGLKASLTRGGVNIKMLTQDSIKAIFQGFQGKGCRTALWDGNQ</sequence>
<name>A0A812XIE4_9DINO</name>
<feature type="region of interest" description="Disordered" evidence="1">
    <location>
        <begin position="56"/>
        <end position="114"/>
    </location>
</feature>
<reference evidence="2" key="1">
    <citation type="submission" date="2021-02" db="EMBL/GenBank/DDBJ databases">
        <authorList>
            <person name="Dougan E. K."/>
            <person name="Rhodes N."/>
            <person name="Thang M."/>
            <person name="Chan C."/>
        </authorList>
    </citation>
    <scope>NUCLEOTIDE SEQUENCE</scope>
</reference>
<proteinExistence type="predicted"/>
<evidence type="ECO:0000313" key="2">
    <source>
        <dbReference type="EMBL" id="CAE7733015.1"/>
    </source>
</evidence>
<gene>
    <name evidence="2" type="ORF">SNEC2469_LOCUS21188</name>
</gene>
<feature type="region of interest" description="Disordered" evidence="1">
    <location>
        <begin position="1"/>
        <end position="29"/>
    </location>
</feature>
<evidence type="ECO:0000313" key="3">
    <source>
        <dbReference type="Proteomes" id="UP000601435"/>
    </source>
</evidence>
<dbReference type="AlphaFoldDB" id="A0A812XIE4"/>